<dbReference type="PROSITE" id="PS50943">
    <property type="entry name" value="HTH_CROC1"/>
    <property type="match status" value="1"/>
</dbReference>
<evidence type="ECO:0000313" key="2">
    <source>
        <dbReference type="EMBL" id="KRO26781.1"/>
    </source>
</evidence>
<dbReference type="AlphaFoldDB" id="A0A0R2NRZ2"/>
<dbReference type="RefSeq" id="WP_024624353.1">
    <property type="nucleotide sequence ID" value="NZ_AYGX02000107.1"/>
</dbReference>
<dbReference type="PANTHER" id="PTHR37038">
    <property type="entry name" value="TRANSCRIPTIONAL REGULATOR-RELATED"/>
    <property type="match status" value="1"/>
</dbReference>
<dbReference type="Proteomes" id="UP000050920">
    <property type="component" value="Unassembled WGS sequence"/>
</dbReference>
<dbReference type="InterPro" id="IPR053163">
    <property type="entry name" value="HTH-type_regulator_Rgg"/>
</dbReference>
<dbReference type="SUPFAM" id="SSF47413">
    <property type="entry name" value="lambda repressor-like DNA-binding domains"/>
    <property type="match status" value="1"/>
</dbReference>
<keyword evidence="3" id="KW-1185">Reference proteome</keyword>
<name>A0A0R2NRZ2_9LACO</name>
<dbReference type="EMBL" id="AYGX02000107">
    <property type="protein sequence ID" value="KRO26781.1"/>
    <property type="molecule type" value="Genomic_DNA"/>
</dbReference>
<dbReference type="Gene3D" id="1.10.260.40">
    <property type="entry name" value="lambda repressor-like DNA-binding domains"/>
    <property type="match status" value="1"/>
</dbReference>
<feature type="domain" description="HTH cro/C1-type" evidence="1">
    <location>
        <begin position="8"/>
        <end position="61"/>
    </location>
</feature>
<dbReference type="CDD" id="cd00093">
    <property type="entry name" value="HTH_XRE"/>
    <property type="match status" value="1"/>
</dbReference>
<reference evidence="2 3" key="1">
    <citation type="journal article" date="2015" name="Genome Announc.">
        <title>Expanding the biotechnology potential of lactobacilli through comparative genomics of 213 strains and associated genera.</title>
        <authorList>
            <person name="Sun Z."/>
            <person name="Harris H.M."/>
            <person name="McCann A."/>
            <person name="Guo C."/>
            <person name="Argimon S."/>
            <person name="Zhang W."/>
            <person name="Yang X."/>
            <person name="Jeffery I.B."/>
            <person name="Cooney J.C."/>
            <person name="Kagawa T.F."/>
            <person name="Liu W."/>
            <person name="Song Y."/>
            <person name="Salvetti E."/>
            <person name="Wrobel A."/>
            <person name="Rasinkangas P."/>
            <person name="Parkhill J."/>
            <person name="Rea M.C."/>
            <person name="O'Sullivan O."/>
            <person name="Ritari J."/>
            <person name="Douillard F.P."/>
            <person name="Paul Ross R."/>
            <person name="Yang R."/>
            <person name="Briner A.E."/>
            <person name="Felis G.E."/>
            <person name="de Vos W.M."/>
            <person name="Barrangou R."/>
            <person name="Klaenhammer T.R."/>
            <person name="Caufield P.W."/>
            <person name="Cui Y."/>
            <person name="Zhang H."/>
            <person name="O'Toole P.W."/>
        </authorList>
    </citation>
    <scope>NUCLEOTIDE SEQUENCE [LARGE SCALE GENOMIC DNA]</scope>
    <source>
        <strain evidence="2 3">DSM 21115</strain>
    </source>
</reference>
<dbReference type="GO" id="GO:0003677">
    <property type="term" value="F:DNA binding"/>
    <property type="evidence" value="ECO:0007669"/>
    <property type="project" value="InterPro"/>
</dbReference>
<comment type="caution">
    <text evidence="2">The sequence shown here is derived from an EMBL/GenBank/DDBJ whole genome shotgun (WGS) entry which is preliminary data.</text>
</comment>
<accession>A0A0R2NRZ2</accession>
<sequence length="301" mass="34342">MENLGPTIKQIRLNKGLTQAAVYTGIVSRSFAIRFESGRNDIGAIKLFAILDNLAISADELRFIHDHYQVTPFDQAFLTADHYYNQQNFPALTAWIHTHQTSAHSYERLVASYMQIKLLAFDHRQLHLTAAIQPAVQHLQTTPTWTLHELKLANLLVGLTATENGLAALPPLTEKMVTSCQHYLTPHGDPFNVLQALLEFYNARLQVELNFHDFDAARALKPQFMAIKADQLTWDGRLLQQTLLGLWELYFGDVDQGNRILATITAVEQLYQPFPDTNLRSIIQVRRLEAQAYRLHELKEN</sequence>
<gene>
    <name evidence="2" type="ORF">DY78_GL000639</name>
</gene>
<dbReference type="InterPro" id="IPR001387">
    <property type="entry name" value="Cro/C1-type_HTH"/>
</dbReference>
<evidence type="ECO:0000259" key="1">
    <source>
        <dbReference type="PROSITE" id="PS50943"/>
    </source>
</evidence>
<dbReference type="Pfam" id="PF01381">
    <property type="entry name" value="HTH_3"/>
    <property type="match status" value="1"/>
</dbReference>
<evidence type="ECO:0000313" key="3">
    <source>
        <dbReference type="Proteomes" id="UP000050920"/>
    </source>
</evidence>
<protein>
    <submittedName>
        <fullName evidence="2">Transcription regulator</fullName>
    </submittedName>
</protein>
<dbReference type="SMART" id="SM00530">
    <property type="entry name" value="HTH_XRE"/>
    <property type="match status" value="1"/>
</dbReference>
<organism evidence="2 3">
    <name type="scientific">Lactiplantibacillus fabifermentans DSM 21115</name>
    <dbReference type="NCBI Taxonomy" id="1413187"/>
    <lineage>
        <taxon>Bacteria</taxon>
        <taxon>Bacillati</taxon>
        <taxon>Bacillota</taxon>
        <taxon>Bacilli</taxon>
        <taxon>Lactobacillales</taxon>
        <taxon>Lactobacillaceae</taxon>
        <taxon>Lactiplantibacillus</taxon>
    </lineage>
</organism>
<dbReference type="InterPro" id="IPR010982">
    <property type="entry name" value="Lambda_DNA-bd_dom_sf"/>
</dbReference>
<proteinExistence type="predicted"/>